<evidence type="ECO:0000313" key="2">
    <source>
        <dbReference type="RefSeq" id="XP_075080073.1"/>
    </source>
</evidence>
<organism evidence="1 2">
    <name type="scientific">Nicotiana tabacum</name>
    <name type="common">Common tobacco</name>
    <dbReference type="NCBI Taxonomy" id="4097"/>
    <lineage>
        <taxon>Eukaryota</taxon>
        <taxon>Viridiplantae</taxon>
        <taxon>Streptophyta</taxon>
        <taxon>Embryophyta</taxon>
        <taxon>Tracheophyta</taxon>
        <taxon>Spermatophyta</taxon>
        <taxon>Magnoliopsida</taxon>
        <taxon>eudicotyledons</taxon>
        <taxon>Gunneridae</taxon>
        <taxon>Pentapetalae</taxon>
        <taxon>asterids</taxon>
        <taxon>lamiids</taxon>
        <taxon>Solanales</taxon>
        <taxon>Solanaceae</taxon>
        <taxon>Nicotianoideae</taxon>
        <taxon>Nicotianeae</taxon>
        <taxon>Nicotiana</taxon>
    </lineage>
</organism>
<proteinExistence type="predicted"/>
<dbReference type="Proteomes" id="UP000790787">
    <property type="component" value="Chromosome 10"/>
</dbReference>
<accession>A0AC58S518</accession>
<reference evidence="2" key="2">
    <citation type="submission" date="2025-08" db="UniProtKB">
        <authorList>
            <consortium name="RefSeq"/>
        </authorList>
    </citation>
    <scope>IDENTIFICATION</scope>
    <source>
        <tissue evidence="2">Leaf</tissue>
    </source>
</reference>
<dbReference type="RefSeq" id="XP_075080073.1">
    <property type="nucleotide sequence ID" value="XM_075223972.1"/>
</dbReference>
<keyword evidence="1" id="KW-1185">Reference proteome</keyword>
<reference evidence="1" key="1">
    <citation type="journal article" date="2014" name="Nat. Commun.">
        <title>The tobacco genome sequence and its comparison with those of tomato and potato.</title>
        <authorList>
            <person name="Sierro N."/>
            <person name="Battey J.N."/>
            <person name="Ouadi S."/>
            <person name="Bakaher N."/>
            <person name="Bovet L."/>
            <person name="Willig A."/>
            <person name="Goepfert S."/>
            <person name="Peitsch M.C."/>
            <person name="Ivanov N.V."/>
        </authorList>
    </citation>
    <scope>NUCLEOTIDE SEQUENCE [LARGE SCALE GENOMIC DNA]</scope>
</reference>
<name>A0AC58S518_TOBAC</name>
<gene>
    <name evidence="2" type="primary">LOC107818447</name>
</gene>
<evidence type="ECO:0000313" key="1">
    <source>
        <dbReference type="Proteomes" id="UP000790787"/>
    </source>
</evidence>
<sequence>MVSANYNIKVSFKFFNIWVEHKDFMKIVEEIWQNTSSTNNMKNIWMKLKNLRTVLRKLNNEEFKFIKQKIKKARQDFKSTQEQIQLKNNIDLLAEERKLLQELKNGHLWKRVPYNRKLKQVLDQAWRLKQQITKLTSLDNRKLVDPEEIREEIIKFYKSLMGSAAHVLPAVNKQTMRKGPVIAQQQRIRLCAEVTEKEIYDGLSLIANDKSPGVDGYNAYFFIKVWPLVKTEVIDVVKDFF</sequence>
<protein>
    <submittedName>
        <fullName evidence="2">Uncharacterized protein LOC107818447</fullName>
    </submittedName>
</protein>